<evidence type="ECO:0000313" key="2">
    <source>
        <dbReference type="Proteomes" id="UP000559256"/>
    </source>
</evidence>
<reference evidence="1 2" key="1">
    <citation type="journal article" date="2020" name="ISME J.">
        <title>Uncovering the hidden diversity of litter-decomposition mechanisms in mushroom-forming fungi.</title>
        <authorList>
            <person name="Floudas D."/>
            <person name="Bentzer J."/>
            <person name="Ahren D."/>
            <person name="Johansson T."/>
            <person name="Persson P."/>
            <person name="Tunlid A."/>
        </authorList>
    </citation>
    <scope>NUCLEOTIDE SEQUENCE [LARGE SCALE GENOMIC DNA]</scope>
    <source>
        <strain evidence="1 2">CBS 291.85</strain>
    </source>
</reference>
<protein>
    <submittedName>
        <fullName evidence="1">Uncharacterized protein</fullName>
    </submittedName>
</protein>
<dbReference type="OrthoDB" id="3067385at2759"/>
<accession>A0A8H5FWI5</accession>
<dbReference type="Gene3D" id="3.80.10.10">
    <property type="entry name" value="Ribonuclease Inhibitor"/>
    <property type="match status" value="1"/>
</dbReference>
<proteinExistence type="predicted"/>
<keyword evidence="2" id="KW-1185">Reference proteome</keyword>
<gene>
    <name evidence="1" type="ORF">D9758_008032</name>
</gene>
<dbReference type="EMBL" id="JAACJM010000071">
    <property type="protein sequence ID" value="KAF5351373.1"/>
    <property type="molecule type" value="Genomic_DNA"/>
</dbReference>
<evidence type="ECO:0000313" key="1">
    <source>
        <dbReference type="EMBL" id="KAF5351373.1"/>
    </source>
</evidence>
<name>A0A8H5FWI5_9AGAR</name>
<sequence>MPFDFPPELISLVIGFLDDRATVLASSLVARTWLPGARYHLLSDCDYVLELETLQITSFLPLLESPYSSFHLLHVTELHINQKRPKPIRDIVIGRSTGREWHQESVFNDLLCWRSLDGKSLAEIFPSITSLYIQWVNFSTLSQSALESLRSDYEGITTLKLDNVDIHSPIRLKNFIFSFSSLKTLILLSELSNPFENVEDSPESHLQCPDIGAVHVLGATSAMLDFVTTLKYPHGVTVLSICFEEVSISDDCVDANRKLLQTLGTSLQQLTLRAAMVSTDSRGSTQSAAVHDLLRFNMNPNLQHIFIDLSDDSLLIPFLQNLESDTTKLHSLKLGLAQPSLRLDANDPPAGPKTDWPLLDQVLSDAKQFPNLTRLAFYPRGADHAATRIWEITETQILSSRARSTLETGMQRVLTRVGSGYATVPNGPLPREAVLEALEQKRILHDAEWAQKKSLMMDKIRSLLPRIEGKVEIVLGEASTYD</sequence>
<organism evidence="1 2">
    <name type="scientific">Tetrapyrgos nigripes</name>
    <dbReference type="NCBI Taxonomy" id="182062"/>
    <lineage>
        <taxon>Eukaryota</taxon>
        <taxon>Fungi</taxon>
        <taxon>Dikarya</taxon>
        <taxon>Basidiomycota</taxon>
        <taxon>Agaricomycotina</taxon>
        <taxon>Agaricomycetes</taxon>
        <taxon>Agaricomycetidae</taxon>
        <taxon>Agaricales</taxon>
        <taxon>Marasmiineae</taxon>
        <taxon>Marasmiaceae</taxon>
        <taxon>Tetrapyrgos</taxon>
    </lineage>
</organism>
<dbReference type="Proteomes" id="UP000559256">
    <property type="component" value="Unassembled WGS sequence"/>
</dbReference>
<dbReference type="InterPro" id="IPR032675">
    <property type="entry name" value="LRR_dom_sf"/>
</dbReference>
<dbReference type="AlphaFoldDB" id="A0A8H5FWI5"/>
<comment type="caution">
    <text evidence="1">The sequence shown here is derived from an EMBL/GenBank/DDBJ whole genome shotgun (WGS) entry which is preliminary data.</text>
</comment>